<dbReference type="InterPro" id="IPR013783">
    <property type="entry name" value="Ig-like_fold"/>
</dbReference>
<evidence type="ECO:0000256" key="27">
    <source>
        <dbReference type="ARBA" id="ARBA00023242"/>
    </source>
</evidence>
<comment type="catalytic activity">
    <reaction evidence="29">
        <text>L-threonyl-[protein] + ATP = O-phospho-L-threonyl-[protein] + ADP + H(+)</text>
        <dbReference type="Rhea" id="RHEA:46608"/>
        <dbReference type="Rhea" id="RHEA-COMP:11060"/>
        <dbReference type="Rhea" id="RHEA-COMP:11605"/>
        <dbReference type="ChEBI" id="CHEBI:15378"/>
        <dbReference type="ChEBI" id="CHEBI:30013"/>
        <dbReference type="ChEBI" id="CHEBI:30616"/>
        <dbReference type="ChEBI" id="CHEBI:61977"/>
        <dbReference type="ChEBI" id="CHEBI:456216"/>
        <dbReference type="EC" id="2.7.11.1"/>
    </reaction>
</comment>
<evidence type="ECO:0000256" key="10">
    <source>
        <dbReference type="ARBA" id="ARBA00022490"/>
    </source>
</evidence>
<feature type="domain" description="Ig-like" evidence="37">
    <location>
        <begin position="1155"/>
        <end position="1238"/>
    </location>
</feature>
<dbReference type="Gene3D" id="2.60.40.10">
    <property type="entry name" value="Immunoglobulins"/>
    <property type="match status" value="57"/>
</dbReference>
<dbReference type="InterPro" id="IPR011993">
    <property type="entry name" value="PH-like_dom_sf"/>
</dbReference>
<proteinExistence type="inferred from homology"/>
<dbReference type="InterPro" id="IPR055251">
    <property type="entry name" value="SOS1_NGEF_PH"/>
</dbReference>
<dbReference type="FunFam" id="2.60.40.10:FF:000502">
    <property type="entry name" value="obscurin-like protein 1 isoform X2"/>
    <property type="match status" value="1"/>
</dbReference>
<evidence type="ECO:0000256" key="33">
    <source>
        <dbReference type="SAM" id="Phobius"/>
    </source>
</evidence>
<evidence type="ECO:0000256" key="16">
    <source>
        <dbReference type="ARBA" id="ARBA00022737"/>
    </source>
</evidence>
<keyword evidence="11" id="KW-0723">Serine/threonine-protein kinase</keyword>
<feature type="compositionally biased region" description="Acidic residues" evidence="32">
    <location>
        <begin position="6090"/>
        <end position="6102"/>
    </location>
</feature>
<feature type="domain" description="Ig-like" evidence="37">
    <location>
        <begin position="2490"/>
        <end position="2584"/>
    </location>
</feature>
<feature type="domain" description="Ig-like" evidence="37">
    <location>
        <begin position="1523"/>
        <end position="1609"/>
    </location>
</feature>
<dbReference type="Gene3D" id="2.30.30.40">
    <property type="entry name" value="SH3 Domains"/>
    <property type="match status" value="1"/>
</dbReference>
<feature type="domain" description="Ig-like" evidence="37">
    <location>
        <begin position="6437"/>
        <end position="6533"/>
    </location>
</feature>
<evidence type="ECO:0000256" key="19">
    <source>
        <dbReference type="ARBA" id="ARBA00022840"/>
    </source>
</evidence>
<dbReference type="PROSITE" id="PS50003">
    <property type="entry name" value="PH_DOMAIN"/>
    <property type="match status" value="1"/>
</dbReference>
<feature type="transmembrane region" description="Helical" evidence="33">
    <location>
        <begin position="351"/>
        <end position="376"/>
    </location>
</feature>
<dbReference type="SUPFAM" id="SSF48726">
    <property type="entry name" value="Immunoglobulin"/>
    <property type="match status" value="54"/>
</dbReference>
<feature type="domain" description="Ig-like" evidence="37">
    <location>
        <begin position="2209"/>
        <end position="2287"/>
    </location>
</feature>
<dbReference type="FunFam" id="2.60.40.10:FF:000421">
    <property type="entry name" value="LOW QUALITY PROTEIN: obscurin"/>
    <property type="match status" value="1"/>
</dbReference>
<dbReference type="PROSITE" id="PS50002">
    <property type="entry name" value="SH3"/>
    <property type="match status" value="1"/>
</dbReference>
<keyword evidence="12" id="KW-0597">Phosphoprotein</keyword>
<evidence type="ECO:0000256" key="13">
    <source>
        <dbReference type="ARBA" id="ARBA00022679"/>
    </source>
</evidence>
<feature type="compositionally biased region" description="Low complexity" evidence="32">
    <location>
        <begin position="7421"/>
        <end position="7431"/>
    </location>
</feature>
<feature type="transmembrane region" description="Helical" evidence="33">
    <location>
        <begin position="79"/>
        <end position="101"/>
    </location>
</feature>
<evidence type="ECO:0000256" key="14">
    <source>
        <dbReference type="ARBA" id="ARBA00022692"/>
    </source>
</evidence>
<keyword evidence="24" id="KW-0445">Lipid transport</keyword>
<dbReference type="SUPFAM" id="SSF50729">
    <property type="entry name" value="PH domain-like"/>
    <property type="match status" value="1"/>
</dbReference>
<keyword evidence="16" id="KW-0677">Repeat</keyword>
<dbReference type="FunFam" id="2.60.40.10:FF:000135">
    <property type="entry name" value="Titin a"/>
    <property type="match status" value="1"/>
</dbReference>
<evidence type="ECO:0000256" key="6">
    <source>
        <dbReference type="ARBA" id="ARBA00006692"/>
    </source>
</evidence>
<feature type="compositionally biased region" description="Basic and acidic residues" evidence="32">
    <location>
        <begin position="4525"/>
        <end position="4539"/>
    </location>
</feature>
<dbReference type="Proteomes" id="UP000438429">
    <property type="component" value="Unassembled WGS sequence"/>
</dbReference>
<dbReference type="Pfam" id="PF00612">
    <property type="entry name" value="IQ"/>
    <property type="match status" value="1"/>
</dbReference>
<keyword evidence="8 31" id="KW-0728">SH3 domain</keyword>
<dbReference type="GO" id="GO:0055013">
    <property type="term" value="P:cardiac muscle cell development"/>
    <property type="evidence" value="ECO:0007669"/>
    <property type="project" value="UniProtKB-ARBA"/>
</dbReference>
<feature type="compositionally biased region" description="Acidic residues" evidence="32">
    <location>
        <begin position="7459"/>
        <end position="7468"/>
    </location>
</feature>
<feature type="domain" description="Ig-like" evidence="37">
    <location>
        <begin position="3546"/>
        <end position="3618"/>
    </location>
</feature>
<dbReference type="SUPFAM" id="SSF49265">
    <property type="entry name" value="Fibronectin type III"/>
    <property type="match status" value="2"/>
</dbReference>
<evidence type="ECO:0000256" key="21">
    <source>
        <dbReference type="ARBA" id="ARBA00022860"/>
    </source>
</evidence>
<dbReference type="FunFam" id="2.60.40.10:FF:000050">
    <property type="entry name" value="Titin isoform B"/>
    <property type="match status" value="1"/>
</dbReference>
<dbReference type="InterPro" id="IPR000219">
    <property type="entry name" value="DH_dom"/>
</dbReference>
<feature type="region of interest" description="Disordered" evidence="32">
    <location>
        <begin position="6599"/>
        <end position="6639"/>
    </location>
</feature>
<dbReference type="FunFam" id="2.60.40.10:FF:000380">
    <property type="entry name" value="obscurin isoform X3"/>
    <property type="match status" value="1"/>
</dbReference>
<comment type="similarity">
    <text evidence="5">Belongs to the ATG9 family.</text>
</comment>
<feature type="domain" description="Ig-like" evidence="37">
    <location>
        <begin position="2593"/>
        <end position="2668"/>
    </location>
</feature>
<feature type="transmembrane region" description="Helical" evidence="33">
    <location>
        <begin position="122"/>
        <end position="143"/>
    </location>
</feature>
<dbReference type="InterPro" id="IPR000048">
    <property type="entry name" value="IQ_motif_EF-hand-BS"/>
</dbReference>
<dbReference type="InterPro" id="IPR001452">
    <property type="entry name" value="SH3_domain"/>
</dbReference>
<comment type="subcellular location">
    <subcellularLocation>
        <location evidence="3">Cytoplasm</location>
    </subcellularLocation>
    <subcellularLocation>
        <location evidence="2">Nucleus</location>
    </subcellularLocation>
    <subcellularLocation>
        <location evidence="4">Preautophagosomal structure membrane</location>
        <topology evidence="4">Multi-pass membrane protein</topology>
    </subcellularLocation>
</comment>
<feature type="domain" description="Ig-like" evidence="37">
    <location>
        <begin position="6326"/>
        <end position="6415"/>
    </location>
</feature>
<keyword evidence="18" id="KW-0418">Kinase</keyword>
<evidence type="ECO:0000256" key="22">
    <source>
        <dbReference type="ARBA" id="ARBA00022989"/>
    </source>
</evidence>
<feature type="domain" description="DH" evidence="36">
    <location>
        <begin position="6734"/>
        <end position="6918"/>
    </location>
</feature>
<dbReference type="CDD" id="cd00063">
    <property type="entry name" value="FN3"/>
    <property type="match status" value="2"/>
</dbReference>
<dbReference type="SMART" id="SM00233">
    <property type="entry name" value="PH"/>
    <property type="match status" value="1"/>
</dbReference>
<feature type="region of interest" description="Disordered" evidence="32">
    <location>
        <begin position="7420"/>
        <end position="7479"/>
    </location>
</feature>
<dbReference type="SMART" id="SM00060">
    <property type="entry name" value="FN3"/>
    <property type="match status" value="2"/>
</dbReference>
<feature type="transmembrane region" description="Helical" evidence="33">
    <location>
        <begin position="469"/>
        <end position="487"/>
    </location>
</feature>
<feature type="domain" description="Ig-like" evidence="37">
    <location>
        <begin position="4380"/>
        <end position="4464"/>
    </location>
</feature>
<dbReference type="FunFam" id="2.60.40.10:FF:000211">
    <property type="entry name" value="Obscurin-like protein 1"/>
    <property type="match status" value="4"/>
</dbReference>
<dbReference type="Pfam" id="PF07679">
    <property type="entry name" value="I-set"/>
    <property type="match status" value="50"/>
</dbReference>
<dbReference type="InterPro" id="IPR013106">
    <property type="entry name" value="Ig_V-set"/>
</dbReference>
<dbReference type="FunFam" id="2.60.40.10:FF:000032">
    <property type="entry name" value="palladin isoform X1"/>
    <property type="match status" value="4"/>
</dbReference>
<dbReference type="GO" id="GO:0006869">
    <property type="term" value="P:lipid transport"/>
    <property type="evidence" value="ECO:0007669"/>
    <property type="project" value="UniProtKB-KW"/>
</dbReference>
<dbReference type="FunFam" id="2.60.40.10:FF:000214">
    <property type="entry name" value="titin isoform X1"/>
    <property type="match status" value="3"/>
</dbReference>
<dbReference type="SUPFAM" id="SSF50044">
    <property type="entry name" value="SH3-domain"/>
    <property type="match status" value="1"/>
</dbReference>
<dbReference type="SMART" id="SM00015">
    <property type="entry name" value="IQ"/>
    <property type="match status" value="1"/>
</dbReference>
<evidence type="ECO:0000256" key="20">
    <source>
        <dbReference type="ARBA" id="ARBA00022842"/>
    </source>
</evidence>
<feature type="region of interest" description="Disordered" evidence="32">
    <location>
        <begin position="7362"/>
        <end position="7395"/>
    </location>
</feature>
<evidence type="ECO:0000256" key="11">
    <source>
        <dbReference type="ARBA" id="ARBA00022527"/>
    </source>
</evidence>
<feature type="domain" description="Ig-like" evidence="37">
    <location>
        <begin position="2761"/>
        <end position="2936"/>
    </location>
</feature>
<keyword evidence="9" id="KW-0813">Transport</keyword>
<evidence type="ECO:0000256" key="12">
    <source>
        <dbReference type="ARBA" id="ARBA00022553"/>
    </source>
</evidence>
<feature type="domain" description="Ig-like" evidence="37">
    <location>
        <begin position="801"/>
        <end position="891"/>
    </location>
</feature>
<accession>A0A6A4TNK3</accession>
<dbReference type="GO" id="GO:0005516">
    <property type="term" value="F:calmodulin binding"/>
    <property type="evidence" value="ECO:0007669"/>
    <property type="project" value="UniProtKB-KW"/>
</dbReference>
<feature type="domain" description="PH" evidence="35">
    <location>
        <begin position="6936"/>
        <end position="7045"/>
    </location>
</feature>
<dbReference type="CDD" id="cd00096">
    <property type="entry name" value="Ig"/>
    <property type="match status" value="7"/>
</dbReference>
<feature type="domain" description="Ig-like" evidence="37">
    <location>
        <begin position="901"/>
        <end position="991"/>
    </location>
</feature>
<feature type="domain" description="Ig-like" evidence="37">
    <location>
        <begin position="1728"/>
        <end position="1806"/>
    </location>
</feature>
<keyword evidence="26" id="KW-1015">Disulfide bond</keyword>
<evidence type="ECO:0000256" key="25">
    <source>
        <dbReference type="ARBA" id="ARBA00023136"/>
    </source>
</evidence>
<dbReference type="FunFam" id="2.60.40.10:FF:000523">
    <property type="entry name" value="obscurin isoform X4"/>
    <property type="match status" value="1"/>
</dbReference>
<evidence type="ECO:0000256" key="18">
    <source>
        <dbReference type="ARBA" id="ARBA00022777"/>
    </source>
</evidence>
<keyword evidence="27" id="KW-0539">Nucleus</keyword>
<evidence type="ECO:0000256" key="9">
    <source>
        <dbReference type="ARBA" id="ARBA00022448"/>
    </source>
</evidence>
<evidence type="ECO:0000259" key="34">
    <source>
        <dbReference type="PROSITE" id="PS50002"/>
    </source>
</evidence>
<keyword evidence="15" id="KW-0479">Metal-binding</keyword>
<dbReference type="PANTHER" id="PTHR35971">
    <property type="entry name" value="SI:DKEY-31G6.6"/>
    <property type="match status" value="1"/>
</dbReference>
<feature type="region of interest" description="Disordered" evidence="32">
    <location>
        <begin position="6041"/>
        <end position="6073"/>
    </location>
</feature>
<feature type="compositionally biased region" description="Low complexity" evidence="32">
    <location>
        <begin position="6623"/>
        <end position="6632"/>
    </location>
</feature>
<keyword evidence="13" id="KW-0808">Transferase</keyword>
<feature type="region of interest" description="Disordered" evidence="32">
    <location>
        <begin position="6090"/>
        <end position="6112"/>
    </location>
</feature>
<feature type="domain" description="Ig-like" evidence="37">
    <location>
        <begin position="4815"/>
        <end position="4910"/>
    </location>
</feature>
<dbReference type="EMBL" id="VEVO01000001">
    <property type="protein sequence ID" value="KAF0046855.1"/>
    <property type="molecule type" value="Genomic_DNA"/>
</dbReference>
<dbReference type="FunFam" id="2.60.40.10:FF:000866">
    <property type="entry name" value="Obscurin, cytoskeletal calmodulin and titin-interacting RhoGEF"/>
    <property type="match status" value="1"/>
</dbReference>
<feature type="domain" description="Ig-like" evidence="37">
    <location>
        <begin position="2304"/>
        <end position="2381"/>
    </location>
</feature>
<dbReference type="InterPro" id="IPR007110">
    <property type="entry name" value="Ig-like_dom"/>
</dbReference>
<feature type="compositionally biased region" description="Basic and acidic residues" evidence="32">
    <location>
        <begin position="5766"/>
        <end position="5786"/>
    </location>
</feature>
<evidence type="ECO:0000259" key="38">
    <source>
        <dbReference type="PROSITE" id="PS50853"/>
    </source>
</evidence>
<feature type="domain" description="Ig-like" evidence="37">
    <location>
        <begin position="5362"/>
        <end position="5454"/>
    </location>
</feature>
<feature type="domain" description="Ig-like" evidence="37">
    <location>
        <begin position="4915"/>
        <end position="4999"/>
    </location>
</feature>
<organism evidence="39 40">
    <name type="scientific">Scophthalmus maximus</name>
    <name type="common">Turbot</name>
    <name type="synonym">Psetta maxima</name>
    <dbReference type="NCBI Taxonomy" id="52904"/>
    <lineage>
        <taxon>Eukaryota</taxon>
        <taxon>Metazoa</taxon>
        <taxon>Chordata</taxon>
        <taxon>Craniata</taxon>
        <taxon>Vertebrata</taxon>
        <taxon>Euteleostomi</taxon>
        <taxon>Actinopterygii</taxon>
        <taxon>Neopterygii</taxon>
        <taxon>Teleostei</taxon>
        <taxon>Neoteleostei</taxon>
        <taxon>Acanthomorphata</taxon>
        <taxon>Carangaria</taxon>
        <taxon>Pleuronectiformes</taxon>
        <taxon>Pleuronectoidei</taxon>
        <taxon>Scophthalmidae</taxon>
        <taxon>Scophthalmus</taxon>
    </lineage>
</organism>
<dbReference type="InterPro" id="IPR036028">
    <property type="entry name" value="SH3-like_dom_sf"/>
</dbReference>
<evidence type="ECO:0000259" key="35">
    <source>
        <dbReference type="PROSITE" id="PS50003"/>
    </source>
</evidence>
<evidence type="ECO:0000259" key="37">
    <source>
        <dbReference type="PROSITE" id="PS50835"/>
    </source>
</evidence>
<dbReference type="Pfam" id="PF00041">
    <property type="entry name" value="fn3"/>
    <property type="match status" value="2"/>
</dbReference>
<comment type="catalytic activity">
    <reaction evidence="30">
        <text>L-seryl-[protein] + ATP = O-phospho-L-seryl-[protein] + ADP + H(+)</text>
        <dbReference type="Rhea" id="RHEA:17989"/>
        <dbReference type="Rhea" id="RHEA-COMP:9863"/>
        <dbReference type="Rhea" id="RHEA-COMP:11604"/>
        <dbReference type="ChEBI" id="CHEBI:15378"/>
        <dbReference type="ChEBI" id="CHEBI:29999"/>
        <dbReference type="ChEBI" id="CHEBI:30616"/>
        <dbReference type="ChEBI" id="CHEBI:83421"/>
        <dbReference type="ChEBI" id="CHEBI:456216"/>
        <dbReference type="EC" id="2.7.11.1"/>
    </reaction>
</comment>
<feature type="compositionally biased region" description="Basic and acidic residues" evidence="32">
    <location>
        <begin position="6555"/>
        <end position="6566"/>
    </location>
</feature>
<feature type="domain" description="Ig-like" evidence="37">
    <location>
        <begin position="5183"/>
        <end position="5267"/>
    </location>
</feature>
<dbReference type="PROSITE" id="PS50096">
    <property type="entry name" value="IQ"/>
    <property type="match status" value="1"/>
</dbReference>
<feature type="region of interest" description="Disordered" evidence="32">
    <location>
        <begin position="4525"/>
        <end position="4544"/>
    </location>
</feature>
<feature type="domain" description="Ig-like" evidence="37">
    <location>
        <begin position="3356"/>
        <end position="3440"/>
    </location>
</feature>
<feature type="domain" description="Ig-like" evidence="37">
    <location>
        <begin position="4113"/>
        <end position="4197"/>
    </location>
</feature>
<protein>
    <recommendedName>
        <fullName evidence="7">non-specific serine/threonine protein kinase</fullName>
        <ecNumber evidence="7">2.7.11.1</ecNumber>
    </recommendedName>
</protein>
<dbReference type="GO" id="GO:0034045">
    <property type="term" value="C:phagophore assembly site membrane"/>
    <property type="evidence" value="ECO:0007669"/>
    <property type="project" value="UniProtKB-SubCell"/>
</dbReference>
<keyword evidence="23" id="KW-0072">Autophagy</keyword>
<dbReference type="InterPro" id="IPR052385">
    <property type="entry name" value="Obscurin/Obscurin-like_Reg"/>
</dbReference>
<dbReference type="EC" id="2.7.11.1" evidence="7"/>
<feature type="domain" description="SH3" evidence="34">
    <location>
        <begin position="6643"/>
        <end position="6710"/>
    </location>
</feature>
<dbReference type="Gene3D" id="2.30.29.30">
    <property type="entry name" value="Pleckstrin-homology domain (PH domain)/Phosphotyrosine-binding domain (PTB)"/>
    <property type="match status" value="1"/>
</dbReference>
<dbReference type="InterPro" id="IPR013098">
    <property type="entry name" value="Ig_I-set"/>
</dbReference>
<keyword evidence="17" id="KW-0547">Nucleotide-binding</keyword>
<feature type="domain" description="Ig-like" evidence="37">
    <location>
        <begin position="7149"/>
        <end position="7239"/>
    </location>
</feature>
<dbReference type="PROSITE" id="PS50010">
    <property type="entry name" value="DH_2"/>
    <property type="match status" value="1"/>
</dbReference>
<feature type="domain" description="Ig-like" evidence="37">
    <location>
        <begin position="3802"/>
        <end position="3887"/>
    </location>
</feature>
<evidence type="ECO:0000256" key="23">
    <source>
        <dbReference type="ARBA" id="ARBA00023006"/>
    </source>
</evidence>
<feature type="domain" description="Ig-like" evidence="37">
    <location>
        <begin position="3714"/>
        <end position="3798"/>
    </location>
</feature>
<feature type="domain" description="Ig-like" evidence="37">
    <location>
        <begin position="5093"/>
        <end position="5178"/>
    </location>
</feature>
<feature type="compositionally biased region" description="Basic and acidic residues" evidence="32">
    <location>
        <begin position="7469"/>
        <end position="7479"/>
    </location>
</feature>
<keyword evidence="14 33" id="KW-0812">Transmembrane</keyword>
<feature type="compositionally biased region" description="Basic and acidic residues" evidence="32">
    <location>
        <begin position="5796"/>
        <end position="5825"/>
    </location>
</feature>
<dbReference type="FunFam" id="2.60.40.10:FF:000107">
    <property type="entry name" value="Myosin, light chain kinase a"/>
    <property type="match status" value="1"/>
</dbReference>
<dbReference type="Pfam" id="PF22697">
    <property type="entry name" value="SOS1_NGEF_PH"/>
    <property type="match status" value="1"/>
</dbReference>
<evidence type="ECO:0000313" key="39">
    <source>
        <dbReference type="EMBL" id="KAF0046855.1"/>
    </source>
</evidence>
<dbReference type="GO" id="GO:0005085">
    <property type="term" value="F:guanyl-nucleotide exchange factor activity"/>
    <property type="evidence" value="ECO:0007669"/>
    <property type="project" value="InterPro"/>
</dbReference>
<dbReference type="InterPro" id="IPR036116">
    <property type="entry name" value="FN3_sf"/>
</dbReference>
<evidence type="ECO:0000256" key="15">
    <source>
        <dbReference type="ARBA" id="ARBA00022723"/>
    </source>
</evidence>
<keyword evidence="25 33" id="KW-0472">Membrane</keyword>
<keyword evidence="19" id="KW-0067">ATP-binding</keyword>
<evidence type="ECO:0000256" key="2">
    <source>
        <dbReference type="ARBA" id="ARBA00004123"/>
    </source>
</evidence>
<feature type="domain" description="Ig-like" evidence="37">
    <location>
        <begin position="2117"/>
        <end position="2195"/>
    </location>
</feature>
<comment type="similarity">
    <text evidence="6">Belongs to the protein kinase superfamily. CAMK Ser/Thr protein kinase family.</text>
</comment>
<sequence>MANFEAYQEYQRIEDFEEDSPPGEEDLLVHVPEGLKGYPFDHSVLSEQVCRSGLSLSRGADPSVGRCTARSRMENLVDFTMLTSCPVVPLVLLTSLVLFHISLDRPVHIYHFHQKNGFACMMLSEFFELVQLLFVVTFTTFLVNCVDYDVLFANRAVNHTGPGQNPLDRNKVTLPDAIVTGQQCTQRIQENSWIIFLLIMAAIFWIYRLVKVFCNVLSYWEIRQFYIKALKIRMDELCNFTWQEVQDRLISLQREQQMCIHKKELTELDIYHRILRFKNYMVAMINKSLLPVQLQLPLLGNVVFLTQGLKYNFELILFWGPGSLFQNKWNLHPKYKRNGNRLELAQQLSRIILLLGLANLLLCPFILVWQVLYAFFSYTEVIRREPGSLGARRWSLYGHLYLRHFNELDHELHGRLGRGYKPTSKYMNSFTSPLLTVFAKNVAFFSGSVLAVLIALTVYDEDVLTVQHILTLITVLGVVITITRSFIPDEHMVWCPEQLLQCMLAHIHYMPDHWRGSANKSETRDEVAQLFQYKAVFILEELLSPIVTPFILIFLLRNKSLEIIDFFRNFTVEVVGVGDICSFAQMDIRRHGNPTWMSAGQTEASVYQQAENGKTELSLMHFTIKNPRWQPPQESSVFISHLKEKVHHDAQGGPSTQLLLSEAPLCTSLHSNESASGPDNLLASVLAHPVLTASGLQGRDHRFIPPSTAASAAASVLASLSTSQLAHSSSGRSPGLLPSSVHPESTMYRSDRTIIDSMTNSDSRIQKNSLQSEFASAEMSLHAIYMHEEHTMDPNLFGGVPRFLTRPKAFLACAGKDATLSCTIVGNPTPLITWEKDKLKLTSGGRFKTVEDGDVYRLTIYDLTLEDGGQYMCRAKNVVGEAYAAVSIKVALPTEMAQRAPAFMVKPTSARVGLGGDVVFHCRVAAYPEANFDWEKDGRYLGETNRIKIVSDSDSSTLKIQSVRNLDSGTYTCRAQNTVGRGHAAAALVVDAQDSHHLAAEKNTSLLSHLQKRKEEMKKDISIYRAEETGSSISSSSPAGITDGLRSLSLEHELRASALARLPKGVFTRTCTVTEGKHAKLSCFVTGHPKPHIIWRKDGLNISEGRRHVIYEDHAENFILKVLYCKQSDNGLYTCNATNMAGQTYSAVLVTVKEPKVPFRRKLQDVEVQEKTSATLMCEVPLSATQANWFMEETRLEQNTKFYMEEKGTVRRLTIHNVTTNDDGVYICEMKEGSRTVAELTVLGNITKKLPRRTVVPVSDTVIFCVELEHPFPDAHWTRNGEKLKEDSRIFIACVLRQYTLTIRDCQAGDSGEVAFVAGDCKTSTRFTVTAARKHPPDPPVDAVVQNKTDSSITIQWSPPDSDRPVPIKGYTVERRKVGTQTWQRCNAGETIVSTEITVCNFNEEASFQFRISAMNDFGQSPYLDVPGSFYLEPTAEIRKGLMNSTAVTDEEFSVSVELSAVCSGFWSINGRLLRSGADYLITRSKNTHTLLIRVVTMELNGAEVKFVGGGSQSSCILSVKAPRVRFTNKSDLTEVVTCSAQATAQLTAEVSDYETQVVWMKNGREVKMGKKYEYAIIDRKRILMVHNVTEEDVGIYECVLAEDKMSLQLSLKDEPAKFLNKARGPMGMSSSLKGDLELSCEVSPASAAVVWRRDKVEITEDQRTAIISKGTQRKLVIKNAKKSDEGHYSCETAADKVTFQVKIKETQALAAFSNKESVQKEVKATLSQKARLSCNVSDSKTEVKWYKDGKLLISSRTIYSEVKGDARQLVIEKVEKSDAGEYTCEAAGDKLVFKISVSEAQSAFTNKESVQKEVKATLSQKARLSCNVSDSKTEVKWYKDGKLLISSRTIYSEVKGDARQLVIEKVEKSDAGEYTCEAAGDKLVFKISVSEAQSAFSNKESVQKEVKATLSQKARLSCNVSDSKTEVKWYKDGKLLISSRTIYSEVKGDARQLVIEKVEKSDAGEYTCEAAGDKLVFKISVSVFGIIICSHTYKDDVKNVSHISVSVTVFIKILYFSFMLPSEAQSAFFKKESVQKEVKATLSQKAILRCEVADSKTEVKWYKDGKLLTSSKTMHTDSTGKSRQLVIDSVEKKDAGEYICEAGTEKLAFKIQVAEPQSSFFNKESVQKEVKATHSQKATLSCEVSDTKTEVKWYKDGKLLTSSKTIHAESKGKSRQLVIDSAEKKDAGEYVCEAGTEKLAFKIQVAEPQSSFFNKESVQKEVKATHSQKATLSCEVSDTKTEVKWYKDGKLLTSSKKIHAESKGKSRQLVIDSAEKKDAGEYVCEAGTEKLVFKIQVADTQIPFAFSNKESVQKEVKATLSQKATMSCDVTDTKTDVKWYKDGKLLTSSKTVHSELKGKSRQLLIDSVEKKDAGEYVCEAGTEKLVFKLQVAEIQLKSAFSNKESVQKEVKATLSHKAILSCDVAETKTEVKWYKDGKLLTSSKTIHAESMGKSRQLVIDSVEKKDAGEYICEAGTEKLAFKIQVAEAPAGFSNKESVQKEVKATVSQKATLSCEVSDSKAEVKWYKDGKLLTSSRAVHMESKGKSRELVIEKMEKKDAGEYTCEAGTEKLAFKLQMTDAAVNFQKKSVKDTCVVQASENIVLTTLLTTDSGNVKWFRDGVEVKEGSKYEMKKEGRSRTLTVKSSETKDSGTYSCQTANDNLEFKVQVKDSALKFVVPLKSVDVELCGTLSLMCELNQASADVVWQHDGREIKPGGRYCVRTDGAKRLLTVTGMTQEDEGEYSCECRNDKTSAKISSKAPRVVRLATKLNNVAATEGKEAIFKCSVTPADVSVKWFHNSIPITAGPKYKMEHGGNTHSLTITSVTQKDAGEISVDAEGKSCKATLQVQHEPVTFKKKLENLTVEEQSEVKLEVELSKVSDEVRWMKNSVVLQSAGNMEIRVDGAKQALVFKSVTCADRGIYSCETLDDKTQAKLNVEMKKIQVTKGLTETKAHETETVTLEVELSQADVEGSWTRDGAKLKPGANCRVTALGKKHALTLSNLKREDAGTISFQAEGVHTSGKLIVTEPPAMISKPIMDMSVPEKEKVTFECEVSRTNADVKWFKNDVELKPGKNVGIHSLGRKRTLVISRCTPDDAGTYVCRSTDDNTSAKLSVHAREIKIIKKLEDVEVMEKESAAFVCEISHDEVDCQWYKGSTKLKVSDNIKMRQEGRTYVLLFKSVSPEDMGDIKFTAEKASSKAKLKVKELPVTFVKRLRDKIAMFKHRGHLECQVSRASAKVTWYKNKKEIQPSKKHEIKSEDVYRKLTINDVDAADEDTYTCDATDDKTSCKLLVEEQSISIVRELSSVEVTEPFAAVFEVEISMELVKPPIWTLNGVAVQESADAEMEKEGTLHQRPLEIAEPIKDVKAKEKSSALFTCKFSASPKEVNWFKGQVPLAASDKYNMKKDATRAQLTIQGLTEEDSGEYRCQSGPAETKGTLTVEVREIKITKHLADTEVDEDSDAVFTCEINYADEEAQWLLNDKVLFTNEVNTITHEGKVHKLMLKNLAPQDGGTITFQVRQVKESVTLKVKEKRAVFLKSLDDVIGEEKGMITLACEASKPRVSPAWRKEGKVLKAGPKYELLHTGKSLGLIIKDVTKDDAGEYSCDLGTEVSKAKVTVREIGIGITKWLKSAEVNEGETCSFECILSRENTDECSWTLRGKPISDGGRFKVTSKGRKYMLTIKDVTPADAGEVVFNIKDLSSKTTLTVEGRASSVSRGLQNVSAVQGEDAVFTCEVTHARSTVKWSKESKAIKKSQKYELSQEDKVMKLVIHNVSAQDSGEYSCEVVGGATTKAQLEIKEPIHKFVKALKDSQADETSSVTLQCETAQTPSTFIWLKGHTELKAGGRYEMSQKEGVLTLTIKHVEEEDTDIYTCDVVTAKTMAKVTVKALPATFKDKLKNQDKKEGETVTLCCELSKHATDVQWKKGSEILKAGEKYQMKQKDTSVELQVRDLKVEDSGEYFCVCGDQKTSATVKVNALPPTFKQKLESQEAEEGASITLHCELSKPGVPVEWKKGTQVLKSGEKYQMKQKASVNELLINKVVPEDSGDYSCVCGDQKTTASINIKEKYQMKQKASVNELLISKVVPEDSGDYSCVCGDQKTTASLKIKVQPVTFKQKLESQTAEEGGDITLHCELSKPGVPVEWKKGTQVLKSGEKYQMKQKASVNELLINKVVPEDSGDYSCVCGDQKTTASINIKVQPVTFKQKLESQEAEEGASVTLHCELSKPGVPVEWKKGTQVLKSGEKYQMKQKASVNELLINKVVPEDSGDYSCVCGDQKTTASINIKAQPVTFKQKLESQEAEEGASVTLHCELSKPGVPVEWKKGTQVLKSGEKYQMKQKASVNELLINKVVPEDSGDYSCVCGDQKTTASLNIKAQPVTFKQNLESQTAEEGGDITLHCELSKPGVPVEWKKGSQVLKSGEKYQMKQKASVNELLINKVVPEDSGDYSCVGGDQKTTASLKIKALVLKSLARLCLSAHEMSALFVDVLLQIHQIVSFTLILNSNCFLLAVKLSAPVSADKLESKRQETKGTMEAKTPETSTTAAIDKHNRQEIYETVEAVTVLTTGQTPKEQLLKQDIQRDSQEMKLGGEVEKTAAGVSVKQETEKLGTKGPEKDKKRLLTSFHPSAAPVIFTKELESLTADEGDSVTLHCELSKPGVPLEWRKGELGLCPCAKYEIRHTGQLATLIIRDVDPEDSGSYSCDAGDRQSTAHLAVTAQPVFFKTQLQNLERQAGGVARLRCETTKPGASVVWRCGGDSVMESSSKYHLKQEGAVVELVIYKLRGADSGEYSCDTGSQRTSAVLTVKALAQFIPYSAEIQTEVEITILKFLESCVVCEGEDVHFECRVSHEEAPLAQWKLQDVPLQNNEMNLIKTEGQLHSLILRGVTTADSGTVTFTVGNHTSTASLTVRAAPVLFKKELESQEATEGGKATLSCETSSADCKVTWRKGSSVLTHGEKYSIEQRVTTHTLVIHKLMAEDGGEYTSDTGDKKSTATLTVKERVRIIRELCDITVTTGQDAVFEVELSHSCVTNGQWWLADNLLQNNDLNQMSSQGRVHRLVLKMVTTDESGDVAFVVGEERSLACLLVEEKPKVLIIEKPHNTAALEGETVTLACTISDPKASVTWIRNNVAIQAGLNYDLKKNGAFHQLCICNVVPEDSGAYTCDTGDAQCEVTLTVEGTPVSFHKELKNKDAIEGDDVTLHCELSKPGVRVEWRKGGMVLQPSKKYEMRKEGCIQELCIRNLDPEDSGYYTCDAGDQLTTASLAVEVKEVFIVSGLKTTDVFVGEWATFSCQLSGRAPGKVHWWLDGTLLENSPLSEIELSQGHIYSLTLKNLATDDSGTVTFKAGSLTSSAKVLVKDPTVEVVSKMEDLRVVENQPAEFICQYSRPVKAQWKKDGQPLQPDGRRVVVEQDWNVARLYISCVSTEDKGTYSCEAEGVCVVASLHVEGKPINIVQGLENAETFDGGEALFECALSRPESKDCRWLLDGKPVKESLNAEIVSFESGRRHLLLLKALRVQDSCTVTFKAGTASTSAQLSVKGWQLDVVKGLEDRVAAVGEKVEFCVELTEPIPMAEVAWYANGVELKPSDLWAMRADGCAYRLVLRHAPLLPQQEITFAARDALSLAKLSIITVPDPPEDPEVLSKTKQSITLSWFTPLHDGGSPILGYRVEMRLVDSALWLPCHTAPICNTEFVVEDLIPGSSYRFRVAAINRAGTGEPVELPQTVQLVTEAPIQPPVSPGVEAQQGETESLGQPSLPPEAAEEGDVHELWEASAKKRRMSREPTLDSICEQPEEDGKGGQKKSEQKELQPVEKEETKSGEKEQAIVSKRQTESNLCTSSGDESVSGGSTLVSYLKKSSKSTVTVASDAETVATDRFFAHFQMAEQRTVQQTEVKTTTVQQTDVKQVSAEETNIMDISKEDEPELREAAIKIQAAFKGFKARKDMRPVFKEVFKDQTKEPSGTIHLECVAEGKPEKVRWLKDGEPLTDGKHHHIDIYNDGTCSLVITAITTKDTGVYTCEVTNKFGVTSHSGKVTVGTVRESSGRRPLTVGYSADSEPESSSGSEMDESLRQASRRLRRLLRTRLPPDVEEEPFVSADEGDLNPPDPHSYREDDNYIYIRFDSRTEAEVASKRFQEMFMIHGVPVETTIQEAGPLRVELRIKKMGYIQDGTQTPTQDRQPPAFMAGAQAAPVFLTELQSQDVPDGYPVSFDCVVIGKPPPTVRWFKDGKVLEENDHYMINEDLEGCHQLIITTVLPTDMGVYRCTAENSSGIAATKAELRVDMSCSSDYDTAADATETSSYVSAKGYMSRETETFESVAEDDQLPQVVEELHDVHVSPGSPIAKMQLKVKGFPKPRLYWFKDGHPLRPSKRILMLTERDVHGVEILEVKKEDMGEYSAYITNAAGSAYSSARLIVLGPGEIMPQHKKDSKEPLVPPRFLERFSNRKVKHGASITLSVKVEGSPTPMVSWLKEESVEDVLWIKPDTKGYKIASSGRQHSLILMDVGTEYTGAYTCIATNRAGQSICTAHLEVDDVPQQKKETKASEVLGITVSPPKEEASGGKEGKIPYLGEVGTEEFLMKLTSQITEMVSAKISQASLRVPGVDSDDETKTPSPSPHHGRSRPPSLIADSSSESDEGDARGEMFDIYVATADYNPTIASKESISLKEGQYVEVLDSAHPLKWLVRTKPNKTTPSRQGWVSPAYLDKKLKLSADAGDLPETSVEEVSEGEYKRKLFQSIQDLINGESEFVKEIDFFTSHHMKHADSTDAPPDVNGQKETIFRNIDDIKSFHSKALLPKLNDCETDDDVAMCFLKNKEGFEKYLQYLVGQGQAESAVSDKVVHRFFKEYTEKEQAAADPADPPVRSVNAYLQQPLDRIQKYKAFLKELIRNKARNGQNCCLLEEAYAMVSALPQRSENTHQVSMIENYPATLEVLGEPIRQGPFQVWEGAPGIRTSSRGHHRQVFLFKNYCIICKPKRDSNTDTQAYVFKNMMKLNNIDVNETVEGDDRAFEIWHEREDSVRKYTLQARTVNIKNSWLRDFRELQQRYSMPAWSPPDFDEILANCTAELGQTIKLACKATGVPKPSITWYKDGRAVEADPHHIIIEDPDGSCTLILDNMTADDSGQYMCFATSSAGNASTLGKITVQVPPRFVNKMRTAIFVSGGDAQFTCVIQSAPSPKIRWFKDGRLLTDQEKYQTYSELRSGVLVLMIKKLTERDLGHYECELSNRLGSAKCAADLVPPSAVARTGEQAITIEVTEQETKIPKKTIIIEETITTVVKNPRMRRHRSPGFSLAGAHRSETSTPEPPAARLRRMPAARKTAIPALYVTEPEGAEPRASESRPRWVEVEEVIEYKVNKSPRLLRRRGISPAGSDRAATPSRPKRSQPENPNANNSNNKLVEQAQAELQGDVSGQPLSWEEVAGNASSGSASGEPHELSTVLGPAGEDSDELDDQQTVIFEPDDDDDDHEDRDLSRKQEPKTLKHGDRVLTLEDLEDYVAEEGETYGSANAAAEKPCEISVLQREIGGSTVGQPVLLNVGRPVVAPRQRSSFFSRFKENLSGNLFSSAVPQASGTRSGAERRVPIQVSHAKVEVKPSYCSEVQRVEGGQQSFKTKVSTQTYGYTSVGNPVTLQIRDHLYQNQ</sequence>
<evidence type="ECO:0000256" key="17">
    <source>
        <dbReference type="ARBA" id="ARBA00022741"/>
    </source>
</evidence>
<dbReference type="CDD" id="cd23767">
    <property type="entry name" value="IQCD"/>
    <property type="match status" value="1"/>
</dbReference>
<dbReference type="PROSITE" id="PS50853">
    <property type="entry name" value="FN3"/>
    <property type="match status" value="2"/>
</dbReference>
<evidence type="ECO:0000256" key="3">
    <source>
        <dbReference type="ARBA" id="ARBA00004496"/>
    </source>
</evidence>
<feature type="domain" description="Ig-like" evidence="37">
    <location>
        <begin position="1820"/>
        <end position="1898"/>
    </location>
</feature>
<keyword evidence="28" id="KW-0393">Immunoglobulin domain</keyword>
<dbReference type="InterPro" id="IPR001849">
    <property type="entry name" value="PH_domain"/>
</dbReference>
<dbReference type="InterPro" id="IPR035899">
    <property type="entry name" value="DBL_dom_sf"/>
</dbReference>
<dbReference type="GO" id="GO:0006914">
    <property type="term" value="P:autophagy"/>
    <property type="evidence" value="ECO:0007669"/>
    <property type="project" value="UniProtKB-KW"/>
</dbReference>
<feature type="domain" description="Ig-like" evidence="37">
    <location>
        <begin position="1063"/>
        <end position="1151"/>
    </location>
</feature>
<evidence type="ECO:0000259" key="36">
    <source>
        <dbReference type="PROSITE" id="PS50010"/>
    </source>
</evidence>
<feature type="compositionally biased region" description="Polar residues" evidence="32">
    <location>
        <begin position="5834"/>
        <end position="5849"/>
    </location>
</feature>
<feature type="domain" description="Ig-like" evidence="37">
    <location>
        <begin position="4632"/>
        <end position="4716"/>
    </location>
</feature>
<feature type="domain" description="Ig-like" evidence="37">
    <location>
        <begin position="5948"/>
        <end position="6036"/>
    </location>
</feature>
<evidence type="ECO:0000256" key="29">
    <source>
        <dbReference type="ARBA" id="ARBA00047899"/>
    </source>
</evidence>
<feature type="region of interest" description="Disordered" evidence="32">
    <location>
        <begin position="6549"/>
        <end position="6568"/>
    </location>
</feature>
<dbReference type="InterPro" id="IPR035526">
    <property type="entry name" value="Obscurin_SH3"/>
</dbReference>
<dbReference type="FunFam" id="2.60.40.10:FF:000747">
    <property type="entry name" value="obscurin isoform X6"/>
    <property type="match status" value="1"/>
</dbReference>
<dbReference type="GO" id="GO:0004674">
    <property type="term" value="F:protein serine/threonine kinase activity"/>
    <property type="evidence" value="ECO:0007669"/>
    <property type="project" value="UniProtKB-KW"/>
</dbReference>
<feature type="domain" description="Ig-like" evidence="37">
    <location>
        <begin position="2022"/>
        <end position="2103"/>
    </location>
</feature>
<comment type="cofactor">
    <cofactor evidence="1">
        <name>Mg(2+)</name>
        <dbReference type="ChEBI" id="CHEBI:18420"/>
    </cofactor>
</comment>
<evidence type="ECO:0000256" key="26">
    <source>
        <dbReference type="ARBA" id="ARBA00023157"/>
    </source>
</evidence>
<feature type="domain" description="Ig-like" evidence="37">
    <location>
        <begin position="2421"/>
        <end position="2475"/>
    </location>
</feature>
<evidence type="ECO:0000256" key="30">
    <source>
        <dbReference type="ARBA" id="ARBA00048679"/>
    </source>
</evidence>
<comment type="caution">
    <text evidence="39">The sequence shown here is derived from an EMBL/GenBank/DDBJ whole genome shotgun (WGS) entry which is preliminary data.</text>
</comment>
<feature type="domain" description="Ig-like" evidence="37">
    <location>
        <begin position="3982"/>
        <end position="4065"/>
    </location>
</feature>
<keyword evidence="21" id="KW-0112">Calmodulin-binding</keyword>
<dbReference type="FunFam" id="2.60.40.10:FF:000148">
    <property type="entry name" value="titin isoform X1"/>
    <property type="match status" value="1"/>
</dbReference>
<keyword evidence="20" id="KW-0460">Magnesium</keyword>
<feature type="domain" description="Ig-like" evidence="37">
    <location>
        <begin position="3892"/>
        <end position="3976"/>
    </location>
</feature>
<evidence type="ECO:0000256" key="32">
    <source>
        <dbReference type="SAM" id="MobiDB-lite"/>
    </source>
</evidence>
<evidence type="ECO:0000256" key="4">
    <source>
        <dbReference type="ARBA" id="ARBA00004511"/>
    </source>
</evidence>
<dbReference type="GO" id="GO:0005524">
    <property type="term" value="F:ATP binding"/>
    <property type="evidence" value="ECO:0007669"/>
    <property type="project" value="UniProtKB-KW"/>
</dbReference>
<feature type="domain" description="Fibronectin type-III" evidence="38">
    <location>
        <begin position="5637"/>
        <end position="5734"/>
    </location>
</feature>
<evidence type="ECO:0000256" key="7">
    <source>
        <dbReference type="ARBA" id="ARBA00012513"/>
    </source>
</evidence>
<dbReference type="Pfam" id="PF04109">
    <property type="entry name" value="ATG9"/>
    <property type="match status" value="1"/>
</dbReference>
<feature type="domain" description="Fibronectin type-III" evidence="38">
    <location>
        <begin position="1336"/>
        <end position="1435"/>
    </location>
</feature>
<feature type="domain" description="Ig-like" evidence="37">
    <location>
        <begin position="3030"/>
        <end position="3114"/>
    </location>
</feature>
<gene>
    <name evidence="39" type="ORF">F2P81_000488</name>
</gene>
<evidence type="ECO:0000256" key="24">
    <source>
        <dbReference type="ARBA" id="ARBA00023055"/>
    </source>
</evidence>
<dbReference type="CDD" id="cd12025">
    <property type="entry name" value="SH3_Obscurin_like"/>
    <property type="match status" value="1"/>
</dbReference>
<feature type="region of interest" description="Disordered" evidence="32">
    <location>
        <begin position="7285"/>
        <end position="7313"/>
    </location>
</feature>
<dbReference type="FunFam" id="2.30.29.30:FF:000197">
    <property type="entry name" value="obscurin isoform X5"/>
    <property type="match status" value="1"/>
</dbReference>
<feature type="domain" description="Ig-like" evidence="37">
    <location>
        <begin position="6192"/>
        <end position="6281"/>
    </location>
</feature>
<dbReference type="SMART" id="SM00325">
    <property type="entry name" value="RhoGEF"/>
    <property type="match status" value="1"/>
</dbReference>
<feature type="transmembrane region" description="Helical" evidence="33">
    <location>
        <begin position="193"/>
        <end position="210"/>
    </location>
</feature>
<dbReference type="FunFam" id="2.60.40.10:FF:001084">
    <property type="entry name" value="obscurin-like isoform X3"/>
    <property type="match status" value="1"/>
</dbReference>
<dbReference type="GO" id="GO:0005634">
    <property type="term" value="C:nucleus"/>
    <property type="evidence" value="ECO:0007669"/>
    <property type="project" value="UniProtKB-SubCell"/>
</dbReference>
<evidence type="ECO:0000256" key="8">
    <source>
        <dbReference type="ARBA" id="ARBA00022443"/>
    </source>
</evidence>
<feature type="domain" description="Ig-like" evidence="37">
    <location>
        <begin position="4291"/>
        <end position="4375"/>
    </location>
</feature>
<feature type="compositionally biased region" description="Low complexity" evidence="32">
    <location>
        <begin position="6054"/>
        <end position="6065"/>
    </location>
</feature>
<dbReference type="PROSITE" id="PS50835">
    <property type="entry name" value="IG_LIKE"/>
    <property type="match status" value="43"/>
</dbReference>
<feature type="transmembrane region" description="Helical" evidence="33">
    <location>
        <begin position="434"/>
        <end position="457"/>
    </location>
</feature>
<keyword evidence="22 33" id="KW-1133">Transmembrane helix</keyword>
<dbReference type="CDD" id="cd20971">
    <property type="entry name" value="IgI_1_Titin-A168_like"/>
    <property type="match status" value="1"/>
</dbReference>
<keyword evidence="10" id="KW-0963">Cytoplasm</keyword>
<dbReference type="FunFam" id="2.60.40.10:FF:000707">
    <property type="entry name" value="Obscurin, cytoskeletal calmodulin and titin-interacting RhoGEF"/>
    <property type="match status" value="1"/>
</dbReference>
<feature type="domain" description="Ig-like" evidence="37">
    <location>
        <begin position="3208"/>
        <end position="3299"/>
    </location>
</feature>
<feature type="domain" description="Ig-like" evidence="37">
    <location>
        <begin position="2690"/>
        <end position="2757"/>
    </location>
</feature>
<feature type="domain" description="Ig-like" evidence="37">
    <location>
        <begin position="4721"/>
        <end position="4806"/>
    </location>
</feature>
<dbReference type="SMART" id="SM00409">
    <property type="entry name" value="IG"/>
    <property type="match status" value="51"/>
</dbReference>
<dbReference type="PANTHER" id="PTHR35971:SF4">
    <property type="entry name" value="OBSCURIN"/>
    <property type="match status" value="1"/>
</dbReference>
<dbReference type="SMART" id="SM00408">
    <property type="entry name" value="IGc2"/>
    <property type="match status" value="44"/>
</dbReference>
<dbReference type="InterPro" id="IPR036179">
    <property type="entry name" value="Ig-like_dom_sf"/>
</dbReference>
<dbReference type="SMART" id="SM00406">
    <property type="entry name" value="IGv"/>
    <property type="match status" value="18"/>
</dbReference>
<feature type="domain" description="Ig-like" evidence="37">
    <location>
        <begin position="4202"/>
        <end position="4286"/>
    </location>
</feature>
<feature type="domain" description="Ig-like" evidence="37">
    <location>
        <begin position="1616"/>
        <end position="1701"/>
    </location>
</feature>
<dbReference type="InterPro" id="IPR003599">
    <property type="entry name" value="Ig_sub"/>
</dbReference>
<dbReference type="InterPro" id="IPR003598">
    <property type="entry name" value="Ig_sub2"/>
</dbReference>
<reference evidence="39 40" key="1">
    <citation type="submission" date="2019-06" db="EMBL/GenBank/DDBJ databases">
        <title>Draft genomes of female and male turbot (Scophthalmus maximus).</title>
        <authorList>
            <person name="Xu H."/>
            <person name="Xu X.-W."/>
            <person name="Shao C."/>
            <person name="Chen S."/>
        </authorList>
    </citation>
    <scope>NUCLEOTIDE SEQUENCE [LARGE SCALE GENOMIC DNA]</scope>
    <source>
        <strain evidence="39">Ysfricsl-2016a</strain>
        <tissue evidence="39">Blood</tissue>
    </source>
</reference>
<name>A0A6A4TNK3_SCOMX</name>
<feature type="domain" description="Ig-like" evidence="37">
    <location>
        <begin position="7055"/>
        <end position="7144"/>
    </location>
</feature>
<evidence type="ECO:0000256" key="31">
    <source>
        <dbReference type="PROSITE-ProRule" id="PRU00192"/>
    </source>
</evidence>
<evidence type="ECO:0000256" key="1">
    <source>
        <dbReference type="ARBA" id="ARBA00001946"/>
    </source>
</evidence>
<dbReference type="Pfam" id="PF00621">
    <property type="entry name" value="RhoGEF"/>
    <property type="match status" value="1"/>
</dbReference>
<dbReference type="FunFam" id="2.60.40.10:FF:000228">
    <property type="entry name" value="obscurin isoform X4"/>
    <property type="match status" value="10"/>
</dbReference>
<feature type="domain" description="Ig-like" evidence="37">
    <location>
        <begin position="1912"/>
        <end position="1981"/>
    </location>
</feature>
<evidence type="ECO:0000313" key="40">
    <source>
        <dbReference type="Proteomes" id="UP000438429"/>
    </source>
</evidence>
<dbReference type="SUPFAM" id="SSF48065">
    <property type="entry name" value="DBL homology domain (DH-domain)"/>
    <property type="match status" value="1"/>
</dbReference>
<evidence type="ECO:0000256" key="5">
    <source>
        <dbReference type="ARBA" id="ARBA00006185"/>
    </source>
</evidence>
<feature type="region of interest" description="Disordered" evidence="32">
    <location>
        <begin position="5736"/>
        <end position="5849"/>
    </location>
</feature>
<dbReference type="InterPro" id="IPR007241">
    <property type="entry name" value="Autophagy-rel_prot_9"/>
</dbReference>
<evidence type="ECO:0000256" key="28">
    <source>
        <dbReference type="ARBA" id="ARBA00023319"/>
    </source>
</evidence>
<dbReference type="InterPro" id="IPR003961">
    <property type="entry name" value="FN3_dom"/>
</dbReference>
<dbReference type="GO" id="GO:0003007">
    <property type="term" value="P:heart morphogenesis"/>
    <property type="evidence" value="ECO:0007669"/>
    <property type="project" value="UniProtKB-ARBA"/>
</dbReference>
<dbReference type="GO" id="GO:0046872">
    <property type="term" value="F:metal ion binding"/>
    <property type="evidence" value="ECO:0007669"/>
    <property type="project" value="UniProtKB-KW"/>
</dbReference>
<dbReference type="Gene3D" id="1.20.900.10">
    <property type="entry name" value="Dbl homology (DH) domain"/>
    <property type="match status" value="1"/>
</dbReference>